<dbReference type="Gene3D" id="3.90.70.10">
    <property type="entry name" value="Cysteine proteinases"/>
    <property type="match status" value="1"/>
</dbReference>
<dbReference type="FunCoup" id="A0A0V0R2P3">
    <property type="interactions" value="648"/>
</dbReference>
<dbReference type="AlphaFoldDB" id="A0A0V0R2P3"/>
<reference evidence="8 9" key="1">
    <citation type="journal article" date="2015" name="Sci. Rep.">
        <title>Genome of the facultative scuticociliatosis pathogen Pseudocohnilembus persalinus provides insight into its virulence through horizontal gene transfer.</title>
        <authorList>
            <person name="Xiong J."/>
            <person name="Wang G."/>
            <person name="Cheng J."/>
            <person name="Tian M."/>
            <person name="Pan X."/>
            <person name="Warren A."/>
            <person name="Jiang C."/>
            <person name="Yuan D."/>
            <person name="Miao W."/>
        </authorList>
    </citation>
    <scope>NUCLEOTIDE SEQUENCE [LARGE SCALE GENOMIC DNA]</scope>
    <source>
        <strain evidence="8">36N120E</strain>
    </source>
</reference>
<evidence type="ECO:0000256" key="1">
    <source>
        <dbReference type="ARBA" id="ARBA00000707"/>
    </source>
</evidence>
<dbReference type="InterPro" id="IPR018200">
    <property type="entry name" value="USP_CS"/>
</dbReference>
<proteinExistence type="inferred from homology"/>
<evidence type="ECO:0000256" key="2">
    <source>
        <dbReference type="ARBA" id="ARBA00022670"/>
    </source>
</evidence>
<dbReference type="InterPro" id="IPR001394">
    <property type="entry name" value="Peptidase_C19_UCH"/>
</dbReference>
<dbReference type="EC" id="3.4.19.12" evidence="6"/>
<organism evidence="8 9">
    <name type="scientific">Pseudocohnilembus persalinus</name>
    <name type="common">Ciliate</name>
    <dbReference type="NCBI Taxonomy" id="266149"/>
    <lineage>
        <taxon>Eukaryota</taxon>
        <taxon>Sar</taxon>
        <taxon>Alveolata</taxon>
        <taxon>Ciliophora</taxon>
        <taxon>Intramacronucleata</taxon>
        <taxon>Oligohymenophorea</taxon>
        <taxon>Scuticociliatia</taxon>
        <taxon>Philasterida</taxon>
        <taxon>Pseudocohnilembidae</taxon>
        <taxon>Pseudocohnilembus</taxon>
    </lineage>
</organism>
<dbReference type="OrthoDB" id="333239at2759"/>
<dbReference type="GO" id="GO:0043161">
    <property type="term" value="P:proteasome-mediated ubiquitin-dependent protein catabolic process"/>
    <property type="evidence" value="ECO:0007669"/>
    <property type="project" value="InterPro"/>
</dbReference>
<dbReference type="InterPro" id="IPR044635">
    <property type="entry name" value="UBP14-like"/>
</dbReference>
<dbReference type="PROSITE" id="PS50235">
    <property type="entry name" value="USP_3"/>
    <property type="match status" value="1"/>
</dbReference>
<dbReference type="PANTHER" id="PTHR43982:SF1">
    <property type="entry name" value="UBIQUITIN CARBOXYL-TERMINAL HYDROLASE 14"/>
    <property type="match status" value="1"/>
</dbReference>
<comment type="caution">
    <text evidence="8">The sequence shown here is derived from an EMBL/GenBank/DDBJ whole genome shotgun (WGS) entry which is preliminary data.</text>
</comment>
<protein>
    <recommendedName>
        <fullName evidence="6">Ubiquitin carboxyl-terminal hydrolase</fullName>
        <ecNumber evidence="6">3.4.19.12</ecNumber>
    </recommendedName>
</protein>
<dbReference type="OMA" id="FKSDAEY"/>
<evidence type="ECO:0000256" key="4">
    <source>
        <dbReference type="ARBA" id="ARBA00022801"/>
    </source>
</evidence>
<keyword evidence="4 6" id="KW-0378">Hydrolase</keyword>
<evidence type="ECO:0000313" key="9">
    <source>
        <dbReference type="Proteomes" id="UP000054937"/>
    </source>
</evidence>
<dbReference type="SUPFAM" id="SSF54001">
    <property type="entry name" value="Cysteine proteinases"/>
    <property type="match status" value="1"/>
</dbReference>
<comment type="catalytic activity">
    <reaction evidence="1 6">
        <text>Thiol-dependent hydrolysis of ester, thioester, amide, peptide and isopeptide bonds formed by the C-terminal Gly of ubiquitin (a 76-residue protein attached to proteins as an intracellular targeting signal).</text>
        <dbReference type="EC" id="3.4.19.12"/>
    </reaction>
</comment>
<dbReference type="InParanoid" id="A0A0V0R2P3"/>
<dbReference type="GO" id="GO:0004843">
    <property type="term" value="F:cysteine-type deubiquitinase activity"/>
    <property type="evidence" value="ECO:0007669"/>
    <property type="project" value="UniProtKB-UniRule"/>
</dbReference>
<comment type="similarity">
    <text evidence="6">Belongs to the peptidase C19 family.</text>
</comment>
<dbReference type="GO" id="GO:0070628">
    <property type="term" value="F:proteasome binding"/>
    <property type="evidence" value="ECO:0007669"/>
    <property type="project" value="TreeGrafter"/>
</dbReference>
<evidence type="ECO:0000256" key="6">
    <source>
        <dbReference type="RuleBase" id="RU366025"/>
    </source>
</evidence>
<gene>
    <name evidence="8" type="ORF">PPERSA_08058</name>
</gene>
<dbReference type="Proteomes" id="UP000054937">
    <property type="component" value="Unassembled WGS sequence"/>
</dbReference>
<sequence length="469" mass="54222">MMLKLVQLNHLLKPDTDLNNIGLKDKSTVVLMGAAEGMSIEDNIKPEQQQKFIEDMTPQEIAKLYKEKTGRDIPCGLINLGNTCYMNSCLQSFKRINELKDYLLQNQIPSEMTQEHQVTKAMQNLVGQMNQTGQAVKPYQFLTTLFNAFPQFAEQSHGSFKQQDADECFTAIQSCLERATPYKDSEGKQSQLIKDLFEIPIEVELKNLDNNEEPPVIKEDIQKKLMCQIEAEPPTNNMIEGLKSALVTQVEKLSELDNQNHLYSKVSKIKKLPSYLAIQMQRFLWKDAVQIAGSKASSVKILRSVAFPRVLDVYPLCTEELQKSLDMGREYEQKQKEENDKKKQDAFDHWKKEQEEKNKNFTHDSKVQWKLFKESQNELEIKQHDEQLYRAHGQGLDAGNYELVAVITHQGRSSEEGHYMSWIHSSGDDWLKFDDDVVTEVKTEDIMQLKGGGDWHMGYYFFYRKIELL</sequence>
<dbReference type="InterPro" id="IPR038765">
    <property type="entry name" value="Papain-like_cys_pep_sf"/>
</dbReference>
<dbReference type="InterPro" id="IPR028889">
    <property type="entry name" value="USP"/>
</dbReference>
<evidence type="ECO:0000259" key="7">
    <source>
        <dbReference type="PROSITE" id="PS50235"/>
    </source>
</evidence>
<dbReference type="PROSITE" id="PS00973">
    <property type="entry name" value="USP_2"/>
    <property type="match status" value="1"/>
</dbReference>
<evidence type="ECO:0000256" key="5">
    <source>
        <dbReference type="ARBA" id="ARBA00022807"/>
    </source>
</evidence>
<evidence type="ECO:0000313" key="8">
    <source>
        <dbReference type="EMBL" id="KRX08747.1"/>
    </source>
</evidence>
<keyword evidence="3 6" id="KW-0833">Ubl conjugation pathway</keyword>
<dbReference type="PROSITE" id="PS00972">
    <property type="entry name" value="USP_1"/>
    <property type="match status" value="1"/>
</dbReference>
<name>A0A0V0R2P3_PSEPJ</name>
<keyword evidence="2 6" id="KW-0645">Protease</keyword>
<dbReference type="EMBL" id="LDAU01000058">
    <property type="protein sequence ID" value="KRX08747.1"/>
    <property type="molecule type" value="Genomic_DNA"/>
</dbReference>
<dbReference type="Pfam" id="PF00443">
    <property type="entry name" value="UCH"/>
    <property type="match status" value="1"/>
</dbReference>
<dbReference type="GO" id="GO:0016579">
    <property type="term" value="P:protein deubiquitination"/>
    <property type="evidence" value="ECO:0007669"/>
    <property type="project" value="InterPro"/>
</dbReference>
<keyword evidence="5 6" id="KW-0788">Thiol protease</keyword>
<dbReference type="GO" id="GO:0061136">
    <property type="term" value="P:regulation of proteasomal protein catabolic process"/>
    <property type="evidence" value="ECO:0007669"/>
    <property type="project" value="TreeGrafter"/>
</dbReference>
<keyword evidence="9" id="KW-1185">Reference proteome</keyword>
<dbReference type="PANTHER" id="PTHR43982">
    <property type="entry name" value="UBIQUITIN CARBOXYL-TERMINAL HYDROLASE"/>
    <property type="match status" value="1"/>
</dbReference>
<accession>A0A0V0R2P3</accession>
<evidence type="ECO:0000256" key="3">
    <source>
        <dbReference type="ARBA" id="ARBA00022786"/>
    </source>
</evidence>
<feature type="domain" description="USP" evidence="7">
    <location>
        <begin position="75"/>
        <end position="466"/>
    </location>
</feature>